<evidence type="ECO:0000313" key="2">
    <source>
        <dbReference type="Proteomes" id="UP001607302"/>
    </source>
</evidence>
<evidence type="ECO:0000313" key="1">
    <source>
        <dbReference type="EMBL" id="KAL2735171.1"/>
    </source>
</evidence>
<dbReference type="EMBL" id="JAUDFV010000064">
    <property type="protein sequence ID" value="KAL2735171.1"/>
    <property type="molecule type" value="Genomic_DNA"/>
</dbReference>
<dbReference type="AlphaFoldDB" id="A0ABD2BQY5"/>
<reference evidence="1 2" key="1">
    <citation type="journal article" date="2024" name="Ann. Entomol. Soc. Am.">
        <title>Genomic analyses of the southern and eastern yellowjacket wasps (Hymenoptera: Vespidae) reveal evolutionary signatures of social life.</title>
        <authorList>
            <person name="Catto M.A."/>
            <person name="Caine P.B."/>
            <person name="Orr S.E."/>
            <person name="Hunt B.G."/>
            <person name="Goodisman M.A.D."/>
        </authorList>
    </citation>
    <scope>NUCLEOTIDE SEQUENCE [LARGE SCALE GENOMIC DNA]</scope>
    <source>
        <strain evidence="1">233</strain>
        <tissue evidence="1">Head and thorax</tissue>
    </source>
</reference>
<proteinExistence type="predicted"/>
<sequence>MKNVISVLPFNADIFTSPNRRSESYQREHRGRGWLFKGLRRATGNNESSNLQVMSRSLRVLLSLLAKRSFAFVTREGLCSGAALERAGWVCSRWAVDLIARTMARVIITCLSHSLNISTINIVYTHICYCNKRHLIPTGNEVYVESILDGNPLRNEDRSFELHQTNSGSGAVNIPLAFNRNRLRESADAESIF</sequence>
<name>A0ABD2BQY5_VESSQ</name>
<keyword evidence="2" id="KW-1185">Reference proteome</keyword>
<organism evidence="1 2">
    <name type="scientific">Vespula squamosa</name>
    <name type="common">Southern yellow jacket</name>
    <name type="synonym">Wasp</name>
    <dbReference type="NCBI Taxonomy" id="30214"/>
    <lineage>
        <taxon>Eukaryota</taxon>
        <taxon>Metazoa</taxon>
        <taxon>Ecdysozoa</taxon>
        <taxon>Arthropoda</taxon>
        <taxon>Hexapoda</taxon>
        <taxon>Insecta</taxon>
        <taxon>Pterygota</taxon>
        <taxon>Neoptera</taxon>
        <taxon>Endopterygota</taxon>
        <taxon>Hymenoptera</taxon>
        <taxon>Apocrita</taxon>
        <taxon>Aculeata</taxon>
        <taxon>Vespoidea</taxon>
        <taxon>Vespidae</taxon>
        <taxon>Vespinae</taxon>
        <taxon>Vespula</taxon>
    </lineage>
</organism>
<protein>
    <submittedName>
        <fullName evidence="1">Uncharacterized protein</fullName>
    </submittedName>
</protein>
<comment type="caution">
    <text evidence="1">The sequence shown here is derived from an EMBL/GenBank/DDBJ whole genome shotgun (WGS) entry which is preliminary data.</text>
</comment>
<accession>A0ABD2BQY5</accession>
<gene>
    <name evidence="1" type="ORF">V1478_002811</name>
</gene>
<dbReference type="Proteomes" id="UP001607302">
    <property type="component" value="Unassembled WGS sequence"/>
</dbReference>